<keyword evidence="1" id="KW-1133">Transmembrane helix</keyword>
<dbReference type="GO" id="GO:0004527">
    <property type="term" value="F:exonuclease activity"/>
    <property type="evidence" value="ECO:0007669"/>
    <property type="project" value="UniProtKB-KW"/>
</dbReference>
<dbReference type="RefSeq" id="WP_243732595.1">
    <property type="nucleotide sequence ID" value="NZ_SNYC01000008.1"/>
</dbReference>
<keyword evidence="3" id="KW-0255">Endonuclease</keyword>
<evidence type="ECO:0000313" key="3">
    <source>
        <dbReference type="EMBL" id="TDQ06607.1"/>
    </source>
</evidence>
<dbReference type="EMBL" id="SNYC01000008">
    <property type="protein sequence ID" value="TDQ06607.1"/>
    <property type="molecule type" value="Genomic_DNA"/>
</dbReference>
<feature type="transmembrane region" description="Helical" evidence="1">
    <location>
        <begin position="6"/>
        <end position="30"/>
    </location>
</feature>
<keyword evidence="4" id="KW-1185">Reference proteome</keyword>
<dbReference type="InterPro" id="IPR036691">
    <property type="entry name" value="Endo/exonu/phosph_ase_sf"/>
</dbReference>
<keyword evidence="3" id="KW-0269">Exonuclease</keyword>
<gene>
    <name evidence="3" type="ORF">ATK78_4263</name>
</gene>
<evidence type="ECO:0000313" key="4">
    <source>
        <dbReference type="Proteomes" id="UP000295620"/>
    </source>
</evidence>
<reference evidence="3 4" key="1">
    <citation type="submission" date="2019-03" db="EMBL/GenBank/DDBJ databases">
        <title>Genomic Encyclopedia of Archaeal and Bacterial Type Strains, Phase II (KMG-II): from individual species to whole genera.</title>
        <authorList>
            <person name="Goeker M."/>
        </authorList>
    </citation>
    <scope>NUCLEOTIDE SEQUENCE [LARGE SCALE GENOMIC DNA]</scope>
    <source>
        <strain evidence="3 4">DSM 19035</strain>
    </source>
</reference>
<keyword evidence="1" id="KW-0472">Membrane</keyword>
<name>A0A4R6SPQ4_9SPHI</name>
<dbReference type="GO" id="GO:0004519">
    <property type="term" value="F:endonuclease activity"/>
    <property type="evidence" value="ECO:0007669"/>
    <property type="project" value="UniProtKB-KW"/>
</dbReference>
<protein>
    <submittedName>
        <fullName evidence="3">Endonuclease/exonuclease/phosphatase (EEP) superfamily protein YafD</fullName>
    </submittedName>
</protein>
<proteinExistence type="predicted"/>
<feature type="transmembrane region" description="Helical" evidence="1">
    <location>
        <begin position="42"/>
        <end position="58"/>
    </location>
</feature>
<feature type="transmembrane region" description="Helical" evidence="1">
    <location>
        <begin position="64"/>
        <end position="87"/>
    </location>
</feature>
<sequence length="352" mass="40417">MDLLQNVLFYTGLFIVMASLVPLIRHDFWIFRVFEYPRLQKLTVNLVLILIYVIFIPLNASREYVMLGVLCLNLAYLGWLIFPFTVLSGKQIVGSRKAPGDINIKLLIANVYQENKESDSYHTLIKQCNPDLLLMVETNKWWMEQMDRIGKDYPHQIKVPLENTYGMLLYSRFELVDGAVRYLVEDDIPSIETEVKLPSGDLVKLFCLHPRPPVPQENPQSTERDKEILMVAKKAKDTKGPTIVVGDLNDVAWSYTTELFSKISGLLDPRKGRGFFNTFNAKYFFLRFPLDHVFCSPDFTLTGINRLERCGSDHFPMCINLQYDPVALHKNDIPEATSEDKALAAEKIQAET</sequence>
<keyword evidence="3" id="KW-0540">Nuclease</keyword>
<accession>A0A4R6SPQ4</accession>
<comment type="caution">
    <text evidence="3">The sequence shown here is derived from an EMBL/GenBank/DDBJ whole genome shotgun (WGS) entry which is preliminary data.</text>
</comment>
<dbReference type="InterPro" id="IPR005135">
    <property type="entry name" value="Endo/exonuclease/phosphatase"/>
</dbReference>
<dbReference type="Gene3D" id="3.60.10.10">
    <property type="entry name" value="Endonuclease/exonuclease/phosphatase"/>
    <property type="match status" value="1"/>
</dbReference>
<organism evidence="3 4">
    <name type="scientific">Pedobacter metabolipauper</name>
    <dbReference type="NCBI Taxonomy" id="425513"/>
    <lineage>
        <taxon>Bacteria</taxon>
        <taxon>Pseudomonadati</taxon>
        <taxon>Bacteroidota</taxon>
        <taxon>Sphingobacteriia</taxon>
        <taxon>Sphingobacteriales</taxon>
        <taxon>Sphingobacteriaceae</taxon>
        <taxon>Pedobacter</taxon>
    </lineage>
</organism>
<keyword evidence="1" id="KW-0812">Transmembrane</keyword>
<dbReference type="Pfam" id="PF03372">
    <property type="entry name" value="Exo_endo_phos"/>
    <property type="match status" value="1"/>
</dbReference>
<dbReference type="SUPFAM" id="SSF56219">
    <property type="entry name" value="DNase I-like"/>
    <property type="match status" value="1"/>
</dbReference>
<dbReference type="AlphaFoldDB" id="A0A4R6SPQ4"/>
<keyword evidence="3" id="KW-0378">Hydrolase</keyword>
<dbReference type="Proteomes" id="UP000295620">
    <property type="component" value="Unassembled WGS sequence"/>
</dbReference>
<feature type="domain" description="Endonuclease/exonuclease/phosphatase" evidence="2">
    <location>
        <begin position="110"/>
        <end position="314"/>
    </location>
</feature>
<evidence type="ECO:0000259" key="2">
    <source>
        <dbReference type="Pfam" id="PF03372"/>
    </source>
</evidence>
<evidence type="ECO:0000256" key="1">
    <source>
        <dbReference type="SAM" id="Phobius"/>
    </source>
</evidence>